<keyword evidence="5" id="KW-0227">DNA damage</keyword>
<keyword evidence="11" id="KW-0539">Nucleus</keyword>
<evidence type="ECO:0000256" key="8">
    <source>
        <dbReference type="ARBA" id="ARBA00023159"/>
    </source>
</evidence>
<evidence type="ECO:0000256" key="11">
    <source>
        <dbReference type="ARBA" id="ARBA00023242"/>
    </source>
</evidence>
<organism evidence="19 20">
    <name type="scientific">Pachysolen tannophilus NRRL Y-2460</name>
    <dbReference type="NCBI Taxonomy" id="669874"/>
    <lineage>
        <taxon>Eukaryota</taxon>
        <taxon>Fungi</taxon>
        <taxon>Dikarya</taxon>
        <taxon>Ascomycota</taxon>
        <taxon>Saccharomycotina</taxon>
        <taxon>Pichiomycetes</taxon>
        <taxon>Pachysolenaceae</taxon>
        <taxon>Pachysolen</taxon>
    </lineage>
</organism>
<feature type="domain" description="Myb-like" evidence="18">
    <location>
        <begin position="267"/>
        <end position="321"/>
    </location>
</feature>
<dbReference type="Pfam" id="PF13921">
    <property type="entry name" value="Myb_DNA-bind_6"/>
    <property type="match status" value="1"/>
</dbReference>
<dbReference type="CDD" id="cd00167">
    <property type="entry name" value="SANT"/>
    <property type="match status" value="1"/>
</dbReference>
<keyword evidence="7" id="KW-0805">Transcription regulation</keyword>
<evidence type="ECO:0000256" key="7">
    <source>
        <dbReference type="ARBA" id="ARBA00023015"/>
    </source>
</evidence>
<keyword evidence="6" id="KW-0156">Chromatin regulator</keyword>
<dbReference type="GO" id="GO:0006281">
    <property type="term" value="P:DNA repair"/>
    <property type="evidence" value="ECO:0007669"/>
    <property type="project" value="UniProtKB-KW"/>
</dbReference>
<dbReference type="FunFam" id="1.10.10.60:FF:000484">
    <property type="entry name" value="Chromatin modification-related protein EAF1"/>
    <property type="match status" value="1"/>
</dbReference>
<evidence type="ECO:0000256" key="15">
    <source>
        <dbReference type="ARBA" id="ARBA00072841"/>
    </source>
</evidence>
<proteinExistence type="inferred from homology"/>
<protein>
    <recommendedName>
        <fullName evidence="4">Chromatin modification-related protein EAF1</fullName>
    </recommendedName>
    <alternativeName>
        <fullName evidence="15">Chromatin modification-related protein eaf1</fullName>
    </alternativeName>
    <alternativeName>
        <fullName evidence="14 16">ESA1-associated factor 1</fullName>
    </alternativeName>
    <alternativeName>
        <fullName evidence="13">Vacuolar import and degradation protein 21</fullName>
    </alternativeName>
</protein>
<evidence type="ECO:0000256" key="17">
    <source>
        <dbReference type="SAM" id="MobiDB-lite"/>
    </source>
</evidence>
<dbReference type="InterPro" id="IPR014012">
    <property type="entry name" value="HSA_dom"/>
</dbReference>
<dbReference type="Proteomes" id="UP000094236">
    <property type="component" value="Unassembled WGS sequence"/>
</dbReference>
<feature type="non-terminal residue" evidence="19">
    <location>
        <position position="549"/>
    </location>
</feature>
<evidence type="ECO:0000256" key="12">
    <source>
        <dbReference type="ARBA" id="ARBA00025178"/>
    </source>
</evidence>
<keyword evidence="9" id="KW-0804">Transcription</keyword>
<dbReference type="Pfam" id="PF07529">
    <property type="entry name" value="HSA"/>
    <property type="match status" value="1"/>
</dbReference>
<dbReference type="SUPFAM" id="SSF46689">
    <property type="entry name" value="Homeodomain-like"/>
    <property type="match status" value="1"/>
</dbReference>
<feature type="region of interest" description="Disordered" evidence="17">
    <location>
        <begin position="387"/>
        <end position="416"/>
    </location>
</feature>
<evidence type="ECO:0000313" key="20">
    <source>
        <dbReference type="Proteomes" id="UP000094236"/>
    </source>
</evidence>
<reference evidence="20" key="1">
    <citation type="submission" date="2016-05" db="EMBL/GenBank/DDBJ databases">
        <title>Comparative genomics of biotechnologically important yeasts.</title>
        <authorList>
            <consortium name="DOE Joint Genome Institute"/>
            <person name="Riley R."/>
            <person name="Haridas S."/>
            <person name="Wolfe K.H."/>
            <person name="Lopes M.R."/>
            <person name="Hittinger C.T."/>
            <person name="Goker M."/>
            <person name="Salamov A."/>
            <person name="Wisecaver J."/>
            <person name="Long T.M."/>
            <person name="Aerts A.L."/>
            <person name="Barry K."/>
            <person name="Choi C."/>
            <person name="Clum A."/>
            <person name="Coughlan A.Y."/>
            <person name="Deshpande S."/>
            <person name="Douglass A.P."/>
            <person name="Hanson S.J."/>
            <person name="Klenk H.-P."/>
            <person name="Labutti K."/>
            <person name="Lapidus A."/>
            <person name="Lindquist E."/>
            <person name="Lipzen A."/>
            <person name="Meier-Kolthoff J.P."/>
            <person name="Ohm R.A."/>
            <person name="Otillar R.P."/>
            <person name="Pangilinan J."/>
            <person name="Peng Y."/>
            <person name="Rokas A."/>
            <person name="Rosa C.A."/>
            <person name="Scheuner C."/>
            <person name="Sibirny A.A."/>
            <person name="Slot J.C."/>
            <person name="Stielow J.B."/>
            <person name="Sun H."/>
            <person name="Kurtzman C.P."/>
            <person name="Blackwell M."/>
            <person name="Grigoriev I.V."/>
            <person name="Jeffries T.W."/>
        </authorList>
    </citation>
    <scope>NUCLEOTIDE SEQUENCE [LARGE SCALE GENOMIC DNA]</scope>
    <source>
        <strain evidence="20">NRRL Y-2460</strain>
    </source>
</reference>
<evidence type="ECO:0000256" key="10">
    <source>
        <dbReference type="ARBA" id="ARBA00023204"/>
    </source>
</evidence>
<comment type="subunit">
    <text evidence="3">Component of the NuA4 histone acetyltransferase complex.</text>
</comment>
<dbReference type="GO" id="GO:0006325">
    <property type="term" value="P:chromatin organization"/>
    <property type="evidence" value="ECO:0007669"/>
    <property type="project" value="UniProtKB-KW"/>
</dbReference>
<evidence type="ECO:0000256" key="2">
    <source>
        <dbReference type="ARBA" id="ARBA00008913"/>
    </source>
</evidence>
<evidence type="ECO:0000256" key="16">
    <source>
        <dbReference type="ARBA" id="ARBA00082479"/>
    </source>
</evidence>
<evidence type="ECO:0000256" key="4">
    <source>
        <dbReference type="ARBA" id="ARBA00018561"/>
    </source>
</evidence>
<comment type="function">
    <text evidence="12">Component of the NuA4 histone acetyltransferase complex which is involved in transcriptional activation of selected genes principally by acetylation of nucleosomal histone H4 and H2A. The NuA4 complex is also involved in DNA repair.</text>
</comment>
<dbReference type="GO" id="GO:0003682">
    <property type="term" value="F:chromatin binding"/>
    <property type="evidence" value="ECO:0007669"/>
    <property type="project" value="TreeGrafter"/>
</dbReference>
<dbReference type="PANTHER" id="PTHR46459:SF1">
    <property type="entry name" value="E1A-BINDING PROTEIN P400"/>
    <property type="match status" value="1"/>
</dbReference>
<comment type="similarity">
    <text evidence="2">Belongs to the EAF1 family.</text>
</comment>
<keyword evidence="20" id="KW-1185">Reference proteome</keyword>
<dbReference type="EMBL" id="KV454011">
    <property type="protein sequence ID" value="ODV98382.1"/>
    <property type="molecule type" value="Genomic_DNA"/>
</dbReference>
<evidence type="ECO:0000256" key="13">
    <source>
        <dbReference type="ARBA" id="ARBA00029670"/>
    </source>
</evidence>
<gene>
    <name evidence="19" type="ORF">PACTADRAFT_20878</name>
</gene>
<evidence type="ECO:0000256" key="9">
    <source>
        <dbReference type="ARBA" id="ARBA00023163"/>
    </source>
</evidence>
<dbReference type="Gene3D" id="1.10.10.60">
    <property type="entry name" value="Homeodomain-like"/>
    <property type="match status" value="1"/>
</dbReference>
<name>A0A1E4U312_PACTA</name>
<comment type="subcellular location">
    <subcellularLocation>
        <location evidence="1">Nucleus</location>
    </subcellularLocation>
</comment>
<dbReference type="InterPro" id="IPR009057">
    <property type="entry name" value="Homeodomain-like_sf"/>
</dbReference>
<evidence type="ECO:0000313" key="19">
    <source>
        <dbReference type="EMBL" id="ODV98382.1"/>
    </source>
</evidence>
<keyword evidence="10" id="KW-0234">DNA repair</keyword>
<feature type="non-terminal residue" evidence="19">
    <location>
        <position position="1"/>
    </location>
</feature>
<keyword evidence="8" id="KW-0010">Activator</keyword>
<dbReference type="GO" id="GO:0005634">
    <property type="term" value="C:nucleus"/>
    <property type="evidence" value="ECO:0007669"/>
    <property type="project" value="UniProtKB-SubCell"/>
</dbReference>
<accession>A0A1E4U312</accession>
<dbReference type="InterPro" id="IPR001005">
    <property type="entry name" value="SANT/Myb"/>
</dbReference>
<evidence type="ECO:0000256" key="5">
    <source>
        <dbReference type="ARBA" id="ARBA00022763"/>
    </source>
</evidence>
<dbReference type="SMART" id="SM00717">
    <property type="entry name" value="SANT"/>
    <property type="match status" value="1"/>
</dbReference>
<evidence type="ECO:0000256" key="1">
    <source>
        <dbReference type="ARBA" id="ARBA00004123"/>
    </source>
</evidence>
<dbReference type="OrthoDB" id="5364245at2759"/>
<dbReference type="PROSITE" id="PS50090">
    <property type="entry name" value="MYB_LIKE"/>
    <property type="match status" value="1"/>
</dbReference>
<dbReference type="GO" id="GO:0035267">
    <property type="term" value="C:NuA4 histone acetyltransferase complex"/>
    <property type="evidence" value="ECO:0007669"/>
    <property type="project" value="TreeGrafter"/>
</dbReference>
<sequence>ELNLFDNIDISKLSVLLMPENYPSKIAESSPLAELYYLTQTCPLSKLLPGTNKTLTTDTYESALLEGKVAVVYSRIEELKRQKKWSLRQPGRFVDPFTAENGPSSSHWNSLLTEMKWMSVDFAEARKFKLVQCFYIAQSVMDYWNYDKSFQPFKIYVDSEDLTNTDAAIIENLPTYIAFDDFKEEKAIDPYLKNPITAVSRLLTPIDEDDEEWYKVVMRNDDSVTSPLASTYQKGFFGLNGQKRLNFIKPPLPPSLKYLDLRTPTIWLPEDDRYLIHYIAEYQFNWNIVSAHLSAHPTRGYSSNIERRTPWQCFERYIQLNDKFQFSDMRGGYSSLAQQWLEAAHKAQATTKRRISPLGVGSDSIQRGHKRLRWASMFDAIRKCMRKRENAPKPSNSPHKKFNDEKKGNVPTPAELSKLKFDRDKAIQEAYMHQSNANGMISNTNAPGIRNGNVITKPTTPNGTPYTNEQIQHLLQLQRQRKLMQQNSASASPAVVTNTAAPLRKLNLSNFSNAHVSAIINQIQLQNPKMSKADVTKLAANYLHNLTQQ</sequence>
<dbReference type="PANTHER" id="PTHR46459">
    <property type="entry name" value="E1A-BINDING PROTEIN P400-RELATED"/>
    <property type="match status" value="1"/>
</dbReference>
<evidence type="ECO:0000256" key="3">
    <source>
        <dbReference type="ARBA" id="ARBA00011353"/>
    </source>
</evidence>
<dbReference type="AlphaFoldDB" id="A0A1E4U312"/>
<evidence type="ECO:0000259" key="18">
    <source>
        <dbReference type="PROSITE" id="PS50090"/>
    </source>
</evidence>
<dbReference type="STRING" id="669874.A0A1E4U312"/>
<evidence type="ECO:0000256" key="14">
    <source>
        <dbReference type="ARBA" id="ARBA00032084"/>
    </source>
</evidence>
<evidence type="ECO:0000256" key="6">
    <source>
        <dbReference type="ARBA" id="ARBA00022853"/>
    </source>
</evidence>